<dbReference type="InterPro" id="IPR036515">
    <property type="entry name" value="Transposase_17_sf"/>
</dbReference>
<proteinExistence type="predicted"/>
<sequence length="182" mass="21330">MQGGKYNRRSIRLPGYDYSQAGMYFVTICVKNRECLFGEIVEEEMMLNELGIIVKREWLRTGVIRKEIYLDEFIIMPDYFHFIVFINECGNALTVGANGRSPLRMRPKSISSLMAGYKSAATKQVNLFRNMLGTDLWQRNYYEHIIRNENSLNRIRNYIWNNPGNWPNDIENLAVNKNITES</sequence>
<name>A0A1F5SDA2_9BACT</name>
<dbReference type="GO" id="GO:0043565">
    <property type="term" value="F:sequence-specific DNA binding"/>
    <property type="evidence" value="ECO:0007669"/>
    <property type="project" value="TreeGrafter"/>
</dbReference>
<dbReference type="PANTHER" id="PTHR36966">
    <property type="entry name" value="REP-ASSOCIATED TYROSINE TRANSPOSASE"/>
    <property type="match status" value="1"/>
</dbReference>
<dbReference type="Proteomes" id="UP000178783">
    <property type="component" value="Unassembled WGS sequence"/>
</dbReference>
<dbReference type="InterPro" id="IPR052715">
    <property type="entry name" value="RAYT_transposase"/>
</dbReference>
<dbReference type="InterPro" id="IPR002686">
    <property type="entry name" value="Transposase_17"/>
</dbReference>
<organism evidence="2 3">
    <name type="scientific">Candidatus Falkowbacteria bacterium RIFCSPLOWO2_02_FULL_45_21</name>
    <dbReference type="NCBI Taxonomy" id="1797989"/>
    <lineage>
        <taxon>Bacteria</taxon>
        <taxon>Candidatus Falkowiibacteriota</taxon>
    </lineage>
</organism>
<dbReference type="PANTHER" id="PTHR36966:SF1">
    <property type="entry name" value="REP-ASSOCIATED TYROSINE TRANSPOSASE"/>
    <property type="match status" value="1"/>
</dbReference>
<evidence type="ECO:0000259" key="1">
    <source>
        <dbReference type="SMART" id="SM01321"/>
    </source>
</evidence>
<dbReference type="AlphaFoldDB" id="A0A1F5SDA2"/>
<evidence type="ECO:0000313" key="2">
    <source>
        <dbReference type="EMBL" id="OGF24674.1"/>
    </source>
</evidence>
<evidence type="ECO:0000313" key="3">
    <source>
        <dbReference type="Proteomes" id="UP000178783"/>
    </source>
</evidence>
<reference evidence="2 3" key="1">
    <citation type="journal article" date="2016" name="Nat. Commun.">
        <title>Thousands of microbial genomes shed light on interconnected biogeochemical processes in an aquifer system.</title>
        <authorList>
            <person name="Anantharaman K."/>
            <person name="Brown C.T."/>
            <person name="Hug L.A."/>
            <person name="Sharon I."/>
            <person name="Castelle C.J."/>
            <person name="Probst A.J."/>
            <person name="Thomas B.C."/>
            <person name="Singh A."/>
            <person name="Wilkins M.J."/>
            <person name="Karaoz U."/>
            <person name="Brodie E.L."/>
            <person name="Williams K.H."/>
            <person name="Hubbard S.S."/>
            <person name="Banfield J.F."/>
        </authorList>
    </citation>
    <scope>NUCLEOTIDE SEQUENCE [LARGE SCALE GENOMIC DNA]</scope>
</reference>
<protein>
    <recommendedName>
        <fullName evidence="1">Transposase IS200-like domain-containing protein</fullName>
    </recommendedName>
</protein>
<gene>
    <name evidence="2" type="ORF">A3H66_02340</name>
</gene>
<feature type="domain" description="Transposase IS200-like" evidence="1">
    <location>
        <begin position="19"/>
        <end position="162"/>
    </location>
</feature>
<dbReference type="SMART" id="SM01321">
    <property type="entry name" value="Y1_Tnp"/>
    <property type="match status" value="1"/>
</dbReference>
<dbReference type="GO" id="GO:0004803">
    <property type="term" value="F:transposase activity"/>
    <property type="evidence" value="ECO:0007669"/>
    <property type="project" value="InterPro"/>
</dbReference>
<dbReference type="SUPFAM" id="SSF143422">
    <property type="entry name" value="Transposase IS200-like"/>
    <property type="match status" value="1"/>
</dbReference>
<dbReference type="EMBL" id="MFFW01000003">
    <property type="protein sequence ID" value="OGF24674.1"/>
    <property type="molecule type" value="Genomic_DNA"/>
</dbReference>
<dbReference type="STRING" id="1797989.A3H66_02340"/>
<dbReference type="Gene3D" id="3.30.70.1290">
    <property type="entry name" value="Transposase IS200-like"/>
    <property type="match status" value="1"/>
</dbReference>
<accession>A0A1F5SDA2</accession>
<comment type="caution">
    <text evidence="2">The sequence shown here is derived from an EMBL/GenBank/DDBJ whole genome shotgun (WGS) entry which is preliminary data.</text>
</comment>
<dbReference type="GO" id="GO:0006313">
    <property type="term" value="P:DNA transposition"/>
    <property type="evidence" value="ECO:0007669"/>
    <property type="project" value="InterPro"/>
</dbReference>